<reference evidence="10 11" key="1">
    <citation type="submission" date="2024-06" db="EMBL/GenBank/DDBJ databases">
        <authorList>
            <person name="Pan Q."/>
            <person name="Wen M."/>
            <person name="Jouanno E."/>
            <person name="Zahm M."/>
            <person name="Klopp C."/>
            <person name="Cabau C."/>
            <person name="Louis A."/>
            <person name="Berthelot C."/>
            <person name="Parey E."/>
            <person name="Roest Crollius H."/>
            <person name="Montfort J."/>
            <person name="Robinson-Rechavi M."/>
            <person name="Bouchez O."/>
            <person name="Lampietro C."/>
            <person name="Lopez Roques C."/>
            <person name="Donnadieu C."/>
            <person name="Postlethwait J."/>
            <person name="Bobe J."/>
            <person name="Verreycken H."/>
            <person name="Guiguen Y."/>
        </authorList>
    </citation>
    <scope>NUCLEOTIDE SEQUENCE [LARGE SCALE GENOMIC DNA]</scope>
    <source>
        <strain evidence="10">Up_M1</strain>
        <tissue evidence="10">Testis</tissue>
    </source>
</reference>
<dbReference type="AlphaFoldDB" id="A0ABD0XE14"/>
<feature type="domain" description="Nucleolar protein 11 N-terminal" evidence="8">
    <location>
        <begin position="1"/>
        <end position="338"/>
    </location>
</feature>
<evidence type="ECO:0000256" key="4">
    <source>
        <dbReference type="ARBA" id="ARBA00023159"/>
    </source>
</evidence>
<organism evidence="10 11">
    <name type="scientific">Umbra pygmaea</name>
    <name type="common">Eastern mudminnow</name>
    <dbReference type="NCBI Taxonomy" id="75934"/>
    <lineage>
        <taxon>Eukaryota</taxon>
        <taxon>Metazoa</taxon>
        <taxon>Chordata</taxon>
        <taxon>Craniata</taxon>
        <taxon>Vertebrata</taxon>
        <taxon>Euteleostomi</taxon>
        <taxon>Actinopterygii</taxon>
        <taxon>Neopterygii</taxon>
        <taxon>Teleostei</taxon>
        <taxon>Protacanthopterygii</taxon>
        <taxon>Esociformes</taxon>
        <taxon>Umbridae</taxon>
        <taxon>Umbra</taxon>
    </lineage>
</organism>
<dbReference type="SUPFAM" id="SSF50978">
    <property type="entry name" value="WD40 repeat-like"/>
    <property type="match status" value="1"/>
</dbReference>
<evidence type="ECO:0000256" key="3">
    <source>
        <dbReference type="ARBA" id="ARBA00023015"/>
    </source>
</evidence>
<dbReference type="Pfam" id="PF08168">
    <property type="entry name" value="NOL11_N"/>
    <property type="match status" value="1"/>
</dbReference>
<evidence type="ECO:0008006" key="12">
    <source>
        <dbReference type="Google" id="ProtNLM"/>
    </source>
</evidence>
<keyword evidence="5" id="KW-0804">Transcription</keyword>
<keyword evidence="2" id="KW-0698">rRNA processing</keyword>
<dbReference type="EMBL" id="JAGEUA010000002">
    <property type="protein sequence ID" value="KAL1006067.1"/>
    <property type="molecule type" value="Genomic_DNA"/>
</dbReference>
<protein>
    <recommendedName>
        <fullName evidence="12">Nucleolar protein 11</fullName>
    </recommendedName>
</protein>
<evidence type="ECO:0000256" key="1">
    <source>
        <dbReference type="ARBA" id="ARBA00004604"/>
    </source>
</evidence>
<comment type="caution">
    <text evidence="10">The sequence shown here is derived from an EMBL/GenBank/DDBJ whole genome shotgun (WGS) entry which is preliminary data.</text>
</comment>
<keyword evidence="4" id="KW-0010">Activator</keyword>
<evidence type="ECO:0000256" key="7">
    <source>
        <dbReference type="SAM" id="MobiDB-lite"/>
    </source>
</evidence>
<evidence type="ECO:0000256" key="2">
    <source>
        <dbReference type="ARBA" id="ARBA00022552"/>
    </source>
</evidence>
<dbReference type="Proteomes" id="UP001557470">
    <property type="component" value="Unassembled WGS sequence"/>
</dbReference>
<evidence type="ECO:0000313" key="11">
    <source>
        <dbReference type="Proteomes" id="UP001557470"/>
    </source>
</evidence>
<accession>A0ABD0XE14</accession>
<sequence>MATLYEGFTLCGLLHTQNPLDSSIQGIEQDEDSDHVVVTDSTRSVTLYKVSDRKPLGSWTVKQGQLLTCPAVYNRQTQEFVVVSDNKVIRVWKKEDLNLEKAFKATVSADIWRIHSAAEGEPVVLFQRGAIRLLDSLLIAPQQPIEDVLSAEEVIRWSTAIVVENQPVVLFTTEQRGLDYLYMQRMNNNTLQKYRLEREDSGAPPLSVSAFLRNTHINLLSLYPNGCVYQSAVLAQGQVALGEQEVQALPRSLLLRLPVGEGDLQKASAVALDCTHMAVVGVPHPSAGAGKDFLCIWNTNFQTLQAGKEIAGRIYGQVWCFSGKLFVPHGKTLSVIPYECQNSSLASALGKLRHAGAEEAKSPVAVPSWNSLLYEEQPQGPAGAMGTKRSKQSRKSQSAVDLTLDQLLELIKTGPAEQVQKEVERLVSRGDSGDLQTSVAQLVCQLVGRSQAEPAFYTSAALAQLVRTQFLCHSVCPDLLMIALEHKDYFLCQLCLQMFSDIPERITCACLKTFISVPDGDMEMVRLDPDSVSFMESLVAGGAQQNGFSPTLYDEDSCDALHQDKNMHTPQLVTCPVGLHKAVLLNEVLQTPYTDSLLLPHLKDLESLQVILFLQYLQFLYLKYSQDVCMQMPGFRSPTMTQIMDWVCLLLDAHFTVLVMAPGAKRLLSELHVFVKSQVKLFSELGKIEGSLKELHRMKPTEDVGQYSIEVIELF</sequence>
<feature type="domain" description="Nucleolar protein 11 C-terminal" evidence="9">
    <location>
        <begin position="417"/>
        <end position="715"/>
    </location>
</feature>
<name>A0ABD0XE14_UMBPY</name>
<evidence type="ECO:0000256" key="6">
    <source>
        <dbReference type="ARBA" id="ARBA00023242"/>
    </source>
</evidence>
<dbReference type="InterPro" id="IPR036322">
    <property type="entry name" value="WD40_repeat_dom_sf"/>
</dbReference>
<dbReference type="InterPro" id="IPR048897">
    <property type="entry name" value="Nol11_C"/>
</dbReference>
<dbReference type="GO" id="GO:0005730">
    <property type="term" value="C:nucleolus"/>
    <property type="evidence" value="ECO:0007669"/>
    <property type="project" value="UniProtKB-SubCell"/>
</dbReference>
<evidence type="ECO:0000259" key="9">
    <source>
        <dbReference type="Pfam" id="PF20998"/>
    </source>
</evidence>
<dbReference type="PANTHER" id="PTHR15633:SF2">
    <property type="entry name" value="NUCLEOLAR PROTEIN 11"/>
    <property type="match status" value="1"/>
</dbReference>
<proteinExistence type="predicted"/>
<dbReference type="GO" id="GO:0006364">
    <property type="term" value="P:rRNA processing"/>
    <property type="evidence" value="ECO:0007669"/>
    <property type="project" value="UniProtKB-KW"/>
</dbReference>
<dbReference type="InterPro" id="IPR042859">
    <property type="entry name" value="NOL11"/>
</dbReference>
<evidence type="ECO:0000259" key="8">
    <source>
        <dbReference type="Pfam" id="PF08168"/>
    </source>
</evidence>
<gene>
    <name evidence="10" type="ORF">UPYG_G00067440</name>
</gene>
<keyword evidence="3" id="KW-0805">Transcription regulation</keyword>
<dbReference type="InterPro" id="IPR012584">
    <property type="entry name" value="NOL11_N"/>
</dbReference>
<keyword evidence="6" id="KW-0539">Nucleus</keyword>
<dbReference type="Pfam" id="PF20998">
    <property type="entry name" value="Nol11_C"/>
    <property type="match status" value="1"/>
</dbReference>
<evidence type="ECO:0000256" key="5">
    <source>
        <dbReference type="ARBA" id="ARBA00023163"/>
    </source>
</evidence>
<comment type="subcellular location">
    <subcellularLocation>
        <location evidence="1">Nucleus</location>
        <location evidence="1">Nucleolus</location>
    </subcellularLocation>
</comment>
<feature type="region of interest" description="Disordered" evidence="7">
    <location>
        <begin position="377"/>
        <end position="396"/>
    </location>
</feature>
<keyword evidence="11" id="KW-1185">Reference proteome</keyword>
<evidence type="ECO:0000313" key="10">
    <source>
        <dbReference type="EMBL" id="KAL1006067.1"/>
    </source>
</evidence>
<dbReference type="PANTHER" id="PTHR15633">
    <property type="entry name" value="NUCLEOLAR PROTEIN 11"/>
    <property type="match status" value="1"/>
</dbReference>